<comment type="similarity">
    <text evidence="1">Belongs to the peptidase A31 family.</text>
</comment>
<gene>
    <name evidence="5" type="ORF">FHU29_001750</name>
</gene>
<evidence type="ECO:0000256" key="2">
    <source>
        <dbReference type="ARBA" id="ARBA00022670"/>
    </source>
</evidence>
<evidence type="ECO:0000256" key="3">
    <source>
        <dbReference type="ARBA" id="ARBA00022750"/>
    </source>
</evidence>
<evidence type="ECO:0000256" key="4">
    <source>
        <dbReference type="ARBA" id="ARBA00022801"/>
    </source>
</evidence>
<dbReference type="AlphaFoldDB" id="A0A839RML7"/>
<organism evidence="5 6">
    <name type="scientific">Hoyosella altamirensis</name>
    <dbReference type="NCBI Taxonomy" id="616997"/>
    <lineage>
        <taxon>Bacteria</taxon>
        <taxon>Bacillati</taxon>
        <taxon>Actinomycetota</taxon>
        <taxon>Actinomycetes</taxon>
        <taxon>Mycobacteriales</taxon>
        <taxon>Hoyosellaceae</taxon>
        <taxon>Hoyosella</taxon>
    </lineage>
</organism>
<keyword evidence="6" id="KW-1185">Reference proteome</keyword>
<dbReference type="PRINTS" id="PR00446">
    <property type="entry name" value="HYDRGNUPTAKE"/>
</dbReference>
<evidence type="ECO:0000313" key="6">
    <source>
        <dbReference type="Proteomes" id="UP000567922"/>
    </source>
</evidence>
<dbReference type="EC" id="3.4.23.-" evidence="5"/>
<protein>
    <submittedName>
        <fullName evidence="5">Hydrogenase maturation protease</fullName>
        <ecNumber evidence="5">3.4.23.-</ecNumber>
    </submittedName>
</protein>
<reference evidence="5 6" key="1">
    <citation type="submission" date="2020-08" db="EMBL/GenBank/DDBJ databases">
        <title>Sequencing the genomes of 1000 actinobacteria strains.</title>
        <authorList>
            <person name="Klenk H.-P."/>
        </authorList>
    </citation>
    <scope>NUCLEOTIDE SEQUENCE [LARGE SCALE GENOMIC DNA]</scope>
    <source>
        <strain evidence="5 6">DSM 45258</strain>
    </source>
</reference>
<sequence length="193" mass="19626">MTDDSVAPDGPELKDAPGPPAATRVLVAGIGNIFLGDDGFGPAVLRALNGGSIAVPPSVRCVDYGIRGMHLAYDLLEKWGGLILVDALPSRGAPGTVHVLEVDARDITELRSTEVPRNVAQIDGHAMDPAAVFASLDALGGSLPRTLVVGCEAQTTAEGIGLSLPVEAAVPIAARKIAELVAKLEPAGAGKEG</sequence>
<dbReference type="Proteomes" id="UP000567922">
    <property type="component" value="Unassembled WGS sequence"/>
</dbReference>
<dbReference type="GO" id="GO:0004190">
    <property type="term" value="F:aspartic-type endopeptidase activity"/>
    <property type="evidence" value="ECO:0007669"/>
    <property type="project" value="UniProtKB-KW"/>
</dbReference>
<keyword evidence="2 5" id="KW-0645">Protease</keyword>
<comment type="caution">
    <text evidence="5">The sequence shown here is derived from an EMBL/GenBank/DDBJ whole genome shotgun (WGS) entry which is preliminary data.</text>
</comment>
<dbReference type="Gene3D" id="3.40.50.1450">
    <property type="entry name" value="HybD-like"/>
    <property type="match status" value="1"/>
</dbReference>
<evidence type="ECO:0000313" key="5">
    <source>
        <dbReference type="EMBL" id="MBB3037316.1"/>
    </source>
</evidence>
<keyword evidence="4 5" id="KW-0378">Hydrolase</keyword>
<dbReference type="EMBL" id="JACHWS010000001">
    <property type="protein sequence ID" value="MBB3037316.1"/>
    <property type="molecule type" value="Genomic_DNA"/>
</dbReference>
<dbReference type="CDD" id="cd06068">
    <property type="entry name" value="H2MP_like-1"/>
    <property type="match status" value="1"/>
</dbReference>
<dbReference type="Pfam" id="PF01750">
    <property type="entry name" value="HycI"/>
    <property type="match status" value="1"/>
</dbReference>
<dbReference type="RefSeq" id="WP_232322862.1">
    <property type="nucleotide sequence ID" value="NZ_BDDI01000002.1"/>
</dbReference>
<dbReference type="GO" id="GO:0016485">
    <property type="term" value="P:protein processing"/>
    <property type="evidence" value="ECO:0007669"/>
    <property type="project" value="TreeGrafter"/>
</dbReference>
<proteinExistence type="inferred from homology"/>
<dbReference type="PANTHER" id="PTHR30302:SF1">
    <property type="entry name" value="HYDROGENASE 2 MATURATION PROTEASE"/>
    <property type="match status" value="1"/>
</dbReference>
<keyword evidence="3" id="KW-0064">Aspartyl protease</keyword>
<dbReference type="GO" id="GO:0008047">
    <property type="term" value="F:enzyme activator activity"/>
    <property type="evidence" value="ECO:0007669"/>
    <property type="project" value="InterPro"/>
</dbReference>
<name>A0A839RML7_9ACTN</name>
<dbReference type="InterPro" id="IPR000671">
    <property type="entry name" value="Peptidase_A31"/>
</dbReference>
<accession>A0A839RML7</accession>
<dbReference type="InterPro" id="IPR023430">
    <property type="entry name" value="Pept_HybD-like_dom_sf"/>
</dbReference>
<dbReference type="PANTHER" id="PTHR30302">
    <property type="entry name" value="HYDROGENASE 1 MATURATION PROTEASE"/>
    <property type="match status" value="1"/>
</dbReference>
<evidence type="ECO:0000256" key="1">
    <source>
        <dbReference type="ARBA" id="ARBA00006814"/>
    </source>
</evidence>
<dbReference type="SUPFAM" id="SSF53163">
    <property type="entry name" value="HybD-like"/>
    <property type="match status" value="1"/>
</dbReference>
<dbReference type="NCBIfam" id="TIGR00072">
    <property type="entry name" value="hydrog_prot"/>
    <property type="match status" value="1"/>
</dbReference>